<reference evidence="2" key="1">
    <citation type="submission" date="2022-07" db="EMBL/GenBank/DDBJ databases">
        <title>Fungi with potential for degradation of polypropylene.</title>
        <authorList>
            <person name="Gostincar C."/>
        </authorList>
    </citation>
    <scope>NUCLEOTIDE SEQUENCE</scope>
    <source>
        <strain evidence="2">EXF-13308</strain>
    </source>
</reference>
<dbReference type="EMBL" id="JANBVO010000020">
    <property type="protein sequence ID" value="KAJ9142970.1"/>
    <property type="molecule type" value="Genomic_DNA"/>
</dbReference>
<feature type="transmembrane region" description="Helical" evidence="1">
    <location>
        <begin position="82"/>
        <end position="104"/>
    </location>
</feature>
<name>A0AA38RV06_9PEZI</name>
<keyword evidence="1" id="KW-0472">Membrane</keyword>
<evidence type="ECO:0000256" key="1">
    <source>
        <dbReference type="SAM" id="Phobius"/>
    </source>
</evidence>
<feature type="transmembrane region" description="Helical" evidence="1">
    <location>
        <begin position="372"/>
        <end position="392"/>
    </location>
</feature>
<dbReference type="Proteomes" id="UP001174694">
    <property type="component" value="Unassembled WGS sequence"/>
</dbReference>
<protein>
    <submittedName>
        <fullName evidence="2">Uncharacterized protein</fullName>
    </submittedName>
</protein>
<keyword evidence="1" id="KW-0812">Transmembrane</keyword>
<keyword evidence="3" id="KW-1185">Reference proteome</keyword>
<comment type="caution">
    <text evidence="2">The sequence shown here is derived from an EMBL/GenBank/DDBJ whole genome shotgun (WGS) entry which is preliminary data.</text>
</comment>
<organism evidence="2 3">
    <name type="scientific">Pleurostoma richardsiae</name>
    <dbReference type="NCBI Taxonomy" id="41990"/>
    <lineage>
        <taxon>Eukaryota</taxon>
        <taxon>Fungi</taxon>
        <taxon>Dikarya</taxon>
        <taxon>Ascomycota</taxon>
        <taxon>Pezizomycotina</taxon>
        <taxon>Sordariomycetes</taxon>
        <taxon>Sordariomycetidae</taxon>
        <taxon>Calosphaeriales</taxon>
        <taxon>Pleurostomataceae</taxon>
        <taxon>Pleurostoma</taxon>
    </lineage>
</organism>
<feature type="transmembrane region" description="Helical" evidence="1">
    <location>
        <begin position="51"/>
        <end position="70"/>
    </location>
</feature>
<sequence>MNATLTRAVAPAPWVWCASPVDSLLTRAYRLLFWVAMLLVPLELHQNITIFALTVAITYLSPAAVLGALIGSWPKSALAADIFALPLTLQHAVTAIMLCLLFLPRQMRLKHVDLRPFYSFWCQFIFVPRMVMQYVSLPKAARLGDLVVPATCDAAGLCTNPCANVNARPVIWEMGSPLEIERLWTTNEWLAHASEVDGAGYHAWLRIMRLSYYMLGPLFQFVLINSNAPLRETRNRIFLRLRQDYYPKTRGCSWRMRVCIRLLVWARYACVLLRAASMDIRVIQGAIRLVVWAGERILKAKMVSFEDLVVLREDPSRQRYKTAKHLAALWYFWALSFYILFPAYTIYVTTSLERSIWGWIPESQSIHEFSQWIGWAVVGLPGAAAVLWYLAFNIIPGLFPRRQSGKGKEKIYVSGPVFEMDELERIALIEKSIADDPRDLQRRLTARVLAEWYDFKYWWKNPVGASVEERRQHNDDPWLWDEPWRRGGERGDEIQHWATLPEDIQLTHRR</sequence>
<gene>
    <name evidence="2" type="ORF">NKR23_g6709</name>
</gene>
<dbReference type="AlphaFoldDB" id="A0AA38RV06"/>
<accession>A0AA38RV06</accession>
<evidence type="ECO:0000313" key="2">
    <source>
        <dbReference type="EMBL" id="KAJ9142970.1"/>
    </source>
</evidence>
<feature type="transmembrane region" description="Helical" evidence="1">
    <location>
        <begin position="326"/>
        <end position="347"/>
    </location>
</feature>
<proteinExistence type="predicted"/>
<evidence type="ECO:0000313" key="3">
    <source>
        <dbReference type="Proteomes" id="UP001174694"/>
    </source>
</evidence>
<keyword evidence="1" id="KW-1133">Transmembrane helix</keyword>